<feature type="non-terminal residue" evidence="15">
    <location>
        <position position="134"/>
    </location>
</feature>
<evidence type="ECO:0000259" key="14">
    <source>
        <dbReference type="Pfam" id="PF01292"/>
    </source>
</evidence>
<evidence type="ECO:0000256" key="1">
    <source>
        <dbReference type="ARBA" id="ARBA00001970"/>
    </source>
</evidence>
<keyword evidence="5" id="KW-0349">Heme</keyword>
<keyword evidence="11 13" id="KW-0472">Membrane</keyword>
<keyword evidence="8" id="KW-0249">Electron transport</keyword>
<comment type="caution">
    <text evidence="15">The sequence shown here is derived from an EMBL/GenBank/DDBJ whole genome shotgun (WGS) entry which is preliminary data.</text>
</comment>
<comment type="cofactor">
    <cofactor evidence="1">
        <name>heme b</name>
        <dbReference type="ChEBI" id="CHEBI:60344"/>
    </cofactor>
</comment>
<gene>
    <name evidence="15" type="ORF">ACFQND_12170</name>
</gene>
<dbReference type="InterPro" id="IPR011577">
    <property type="entry name" value="Cyt_b561_bac/Ni-Hgenase"/>
</dbReference>
<feature type="transmembrane region" description="Helical" evidence="13">
    <location>
        <begin position="94"/>
        <end position="113"/>
    </location>
</feature>
<keyword evidence="6 13" id="KW-0812">Transmembrane</keyword>
<evidence type="ECO:0000256" key="2">
    <source>
        <dbReference type="ARBA" id="ARBA00004651"/>
    </source>
</evidence>
<dbReference type="Pfam" id="PF01292">
    <property type="entry name" value="Ni_hydr_CYTB"/>
    <property type="match status" value="1"/>
</dbReference>
<evidence type="ECO:0000256" key="9">
    <source>
        <dbReference type="ARBA" id="ARBA00022989"/>
    </source>
</evidence>
<reference evidence="16" key="1">
    <citation type="journal article" date="2019" name="Int. J. Syst. Evol. Microbiol.">
        <title>The Global Catalogue of Microorganisms (GCM) 10K type strain sequencing project: providing services to taxonomists for standard genome sequencing and annotation.</title>
        <authorList>
            <consortium name="The Broad Institute Genomics Platform"/>
            <consortium name="The Broad Institute Genome Sequencing Center for Infectious Disease"/>
            <person name="Wu L."/>
            <person name="Ma J."/>
        </authorList>
    </citation>
    <scope>NUCLEOTIDE SEQUENCE [LARGE SCALE GENOMIC DNA]</scope>
    <source>
        <strain evidence="16">CCUG 39402</strain>
    </source>
</reference>
<dbReference type="Gene3D" id="1.20.950.20">
    <property type="entry name" value="Transmembrane di-heme cytochromes, Chain C"/>
    <property type="match status" value="1"/>
</dbReference>
<dbReference type="InterPro" id="IPR016174">
    <property type="entry name" value="Di-haem_cyt_TM"/>
</dbReference>
<feature type="transmembrane region" description="Helical" evidence="13">
    <location>
        <begin position="18"/>
        <end position="35"/>
    </location>
</feature>
<evidence type="ECO:0000313" key="16">
    <source>
        <dbReference type="Proteomes" id="UP001596270"/>
    </source>
</evidence>
<dbReference type="PANTHER" id="PTHR30529:SF7">
    <property type="entry name" value="CYTOCHROME B561 BACTERIAL_NI-HYDROGENASE DOMAIN-CONTAINING PROTEIN"/>
    <property type="match status" value="1"/>
</dbReference>
<keyword evidence="10" id="KW-0408">Iron</keyword>
<evidence type="ECO:0000256" key="10">
    <source>
        <dbReference type="ARBA" id="ARBA00023004"/>
    </source>
</evidence>
<keyword evidence="7" id="KW-0479">Metal-binding</keyword>
<comment type="similarity">
    <text evidence="12">Belongs to the cytochrome b561 family.</text>
</comment>
<evidence type="ECO:0000256" key="7">
    <source>
        <dbReference type="ARBA" id="ARBA00022723"/>
    </source>
</evidence>
<evidence type="ECO:0000256" key="6">
    <source>
        <dbReference type="ARBA" id="ARBA00022692"/>
    </source>
</evidence>
<protein>
    <submittedName>
        <fullName evidence="15">Cytochrome b</fullName>
    </submittedName>
</protein>
<dbReference type="PANTHER" id="PTHR30529">
    <property type="entry name" value="CYTOCHROME B561"/>
    <property type="match status" value="1"/>
</dbReference>
<feature type="transmembrane region" description="Helical" evidence="13">
    <location>
        <begin position="56"/>
        <end position="74"/>
    </location>
</feature>
<keyword evidence="16" id="KW-1185">Reference proteome</keyword>
<dbReference type="Proteomes" id="UP001596270">
    <property type="component" value="Unassembled WGS sequence"/>
</dbReference>
<evidence type="ECO:0000256" key="8">
    <source>
        <dbReference type="ARBA" id="ARBA00022982"/>
    </source>
</evidence>
<keyword evidence="3" id="KW-0813">Transport</keyword>
<evidence type="ECO:0000256" key="3">
    <source>
        <dbReference type="ARBA" id="ARBA00022448"/>
    </source>
</evidence>
<keyword evidence="9 13" id="KW-1133">Transmembrane helix</keyword>
<sequence>MSDQDANGIGRYGRPTVALHWVVALTLIVAVVLGLTLGNTPEEASNRKDLFDWHRWVGVTVFALVLVRIVVRAFNRAPPPLASISSFQQWVAHFTHGSLYVLMVAAPLTGYLLSNRMGEAIVLFGSINLPPLLV</sequence>
<dbReference type="InterPro" id="IPR052168">
    <property type="entry name" value="Cytochrome_b561_oxidase"/>
</dbReference>
<evidence type="ECO:0000256" key="13">
    <source>
        <dbReference type="SAM" id="Phobius"/>
    </source>
</evidence>
<evidence type="ECO:0000256" key="4">
    <source>
        <dbReference type="ARBA" id="ARBA00022475"/>
    </source>
</evidence>
<dbReference type="EMBL" id="JBHSRS010000021">
    <property type="protein sequence ID" value="MFC6281992.1"/>
    <property type="molecule type" value="Genomic_DNA"/>
</dbReference>
<comment type="subcellular location">
    <subcellularLocation>
        <location evidence="2">Cell membrane</location>
        <topology evidence="2">Multi-pass membrane protein</topology>
    </subcellularLocation>
</comment>
<organism evidence="15 16">
    <name type="scientific">Polaromonas aquatica</name>
    <dbReference type="NCBI Taxonomy" id="332657"/>
    <lineage>
        <taxon>Bacteria</taxon>
        <taxon>Pseudomonadati</taxon>
        <taxon>Pseudomonadota</taxon>
        <taxon>Betaproteobacteria</taxon>
        <taxon>Burkholderiales</taxon>
        <taxon>Comamonadaceae</taxon>
        <taxon>Polaromonas</taxon>
    </lineage>
</organism>
<evidence type="ECO:0000256" key="11">
    <source>
        <dbReference type="ARBA" id="ARBA00023136"/>
    </source>
</evidence>
<evidence type="ECO:0000256" key="5">
    <source>
        <dbReference type="ARBA" id="ARBA00022617"/>
    </source>
</evidence>
<evidence type="ECO:0000313" key="15">
    <source>
        <dbReference type="EMBL" id="MFC6281992.1"/>
    </source>
</evidence>
<accession>A0ABW1TYV2</accession>
<dbReference type="SUPFAM" id="SSF81342">
    <property type="entry name" value="Transmembrane di-heme cytochromes"/>
    <property type="match status" value="1"/>
</dbReference>
<keyword evidence="4" id="KW-1003">Cell membrane</keyword>
<feature type="domain" description="Cytochrome b561 bacterial/Ni-hydrogenase" evidence="14">
    <location>
        <begin position="11"/>
        <end position="116"/>
    </location>
</feature>
<evidence type="ECO:0000256" key="12">
    <source>
        <dbReference type="ARBA" id="ARBA00037975"/>
    </source>
</evidence>
<name>A0ABW1TYV2_9BURK</name>
<proteinExistence type="inferred from homology"/>